<keyword evidence="3" id="KW-1185">Reference proteome</keyword>
<protein>
    <submittedName>
        <fullName evidence="2">Uncharacterized protein DUF4181</fullName>
    </submittedName>
</protein>
<feature type="transmembrane region" description="Helical" evidence="1">
    <location>
        <begin position="69"/>
        <end position="89"/>
    </location>
</feature>
<dbReference type="Proteomes" id="UP000253090">
    <property type="component" value="Unassembled WGS sequence"/>
</dbReference>
<keyword evidence="1" id="KW-1133">Transmembrane helix</keyword>
<feature type="transmembrane region" description="Helical" evidence="1">
    <location>
        <begin position="95"/>
        <end position="113"/>
    </location>
</feature>
<evidence type="ECO:0000313" key="2">
    <source>
        <dbReference type="EMBL" id="RCX21440.1"/>
    </source>
</evidence>
<reference evidence="2 3" key="1">
    <citation type="submission" date="2018-07" db="EMBL/GenBank/DDBJ databases">
        <title>Genomic Encyclopedia of Type Strains, Phase III (KMG-III): the genomes of soil and plant-associated and newly described type strains.</title>
        <authorList>
            <person name="Whitman W."/>
        </authorList>
    </citation>
    <scope>NUCLEOTIDE SEQUENCE [LARGE SCALE GENOMIC DNA]</scope>
    <source>
        <strain evidence="2 3">CECT 8333</strain>
    </source>
</reference>
<evidence type="ECO:0000313" key="3">
    <source>
        <dbReference type="Proteomes" id="UP000253090"/>
    </source>
</evidence>
<accession>A0A369BIM4</accession>
<name>A0A369BIM4_9BACL</name>
<evidence type="ECO:0000256" key="1">
    <source>
        <dbReference type="SAM" id="Phobius"/>
    </source>
</evidence>
<gene>
    <name evidence="2" type="ORF">DFP94_102193</name>
</gene>
<dbReference type="InterPro" id="IPR025441">
    <property type="entry name" value="DUF4181"/>
</dbReference>
<dbReference type="Pfam" id="PF13789">
    <property type="entry name" value="DUF4181"/>
    <property type="match status" value="1"/>
</dbReference>
<feature type="transmembrane region" description="Helical" evidence="1">
    <location>
        <begin position="43"/>
        <end position="62"/>
    </location>
</feature>
<dbReference type="EMBL" id="QPJW01000002">
    <property type="protein sequence ID" value="RCX21440.1"/>
    <property type="molecule type" value="Genomic_DNA"/>
</dbReference>
<dbReference type="AlphaFoldDB" id="A0A369BIM4"/>
<organism evidence="2 3">
    <name type="scientific">Fontibacillus phaseoli</name>
    <dbReference type="NCBI Taxonomy" id="1416533"/>
    <lineage>
        <taxon>Bacteria</taxon>
        <taxon>Bacillati</taxon>
        <taxon>Bacillota</taxon>
        <taxon>Bacilli</taxon>
        <taxon>Bacillales</taxon>
        <taxon>Paenibacillaceae</taxon>
        <taxon>Fontibacillus</taxon>
    </lineage>
</organism>
<sequence>MVVISFICILLVFVHLILRIWIVGLDKRELPEEGKEVNIWGKIILALVGIIVFIVIAFAVGMDSLAMKWFWMLFVILTVGFQSFIDWKYQRESRQYIVSLIVLVLGIVLVYYLL</sequence>
<dbReference type="RefSeq" id="WP_114495998.1">
    <property type="nucleotide sequence ID" value="NZ_QPJW01000002.1"/>
</dbReference>
<keyword evidence="1" id="KW-0812">Transmembrane</keyword>
<comment type="caution">
    <text evidence="2">The sequence shown here is derived from an EMBL/GenBank/DDBJ whole genome shotgun (WGS) entry which is preliminary data.</text>
</comment>
<proteinExistence type="predicted"/>
<keyword evidence="1" id="KW-0472">Membrane</keyword>
<dbReference type="OrthoDB" id="2626526at2"/>